<evidence type="ECO:0000256" key="2">
    <source>
        <dbReference type="SAM" id="MobiDB-lite"/>
    </source>
</evidence>
<dbReference type="InterPro" id="IPR001012">
    <property type="entry name" value="UBX_dom"/>
</dbReference>
<evidence type="ECO:0000313" key="5">
    <source>
        <dbReference type="Proteomes" id="UP001497623"/>
    </source>
</evidence>
<organism evidence="4 5">
    <name type="scientific">Meganyctiphanes norvegica</name>
    <name type="common">Northern krill</name>
    <name type="synonym">Thysanopoda norvegica</name>
    <dbReference type="NCBI Taxonomy" id="48144"/>
    <lineage>
        <taxon>Eukaryota</taxon>
        <taxon>Metazoa</taxon>
        <taxon>Ecdysozoa</taxon>
        <taxon>Arthropoda</taxon>
        <taxon>Crustacea</taxon>
        <taxon>Multicrustacea</taxon>
        <taxon>Malacostraca</taxon>
        <taxon>Eumalacostraca</taxon>
        <taxon>Eucarida</taxon>
        <taxon>Euphausiacea</taxon>
        <taxon>Euphausiidae</taxon>
        <taxon>Meganyctiphanes</taxon>
    </lineage>
</organism>
<dbReference type="CDD" id="cd16120">
    <property type="entry name" value="UBX_UBXN3B"/>
    <property type="match status" value="1"/>
</dbReference>
<dbReference type="InterPro" id="IPR050730">
    <property type="entry name" value="UBX_domain-protein"/>
</dbReference>
<dbReference type="SUPFAM" id="SSF52833">
    <property type="entry name" value="Thioredoxin-like"/>
    <property type="match status" value="1"/>
</dbReference>
<dbReference type="SMART" id="SM00594">
    <property type="entry name" value="UAS"/>
    <property type="match status" value="1"/>
</dbReference>
<dbReference type="PROSITE" id="PS50033">
    <property type="entry name" value="UBX"/>
    <property type="match status" value="1"/>
</dbReference>
<protein>
    <recommendedName>
        <fullName evidence="3">UBX domain-containing protein</fullName>
    </recommendedName>
</protein>
<gene>
    <name evidence="4" type="ORF">MNOR_LOCUS12253</name>
</gene>
<dbReference type="GO" id="GO:0036503">
    <property type="term" value="P:ERAD pathway"/>
    <property type="evidence" value="ECO:0007669"/>
    <property type="project" value="TreeGrafter"/>
</dbReference>
<keyword evidence="1" id="KW-0175">Coiled coil</keyword>
<proteinExistence type="predicted"/>
<comment type="caution">
    <text evidence="4">The sequence shown here is derived from an EMBL/GenBank/DDBJ whole genome shotgun (WGS) entry which is preliminary data.</text>
</comment>
<reference evidence="4 5" key="1">
    <citation type="submission" date="2024-05" db="EMBL/GenBank/DDBJ databases">
        <authorList>
            <person name="Wallberg A."/>
        </authorList>
    </citation>
    <scope>NUCLEOTIDE SEQUENCE [LARGE SCALE GENOMIC DNA]</scope>
</reference>
<dbReference type="PANTHER" id="PTHR23322:SF1">
    <property type="entry name" value="FAS-ASSOCIATED FACTOR 2"/>
    <property type="match status" value="1"/>
</dbReference>
<dbReference type="Gene3D" id="1.10.8.10">
    <property type="entry name" value="DNA helicase RuvA subunit, C-terminal domain"/>
    <property type="match status" value="1"/>
</dbReference>
<feature type="compositionally biased region" description="Basic and acidic residues" evidence="2">
    <location>
        <begin position="324"/>
        <end position="353"/>
    </location>
</feature>
<dbReference type="InterPro" id="IPR036249">
    <property type="entry name" value="Thioredoxin-like_sf"/>
</dbReference>
<dbReference type="Proteomes" id="UP001497623">
    <property type="component" value="Unassembled WGS sequence"/>
</dbReference>
<dbReference type="GO" id="GO:0043130">
    <property type="term" value="F:ubiquitin binding"/>
    <property type="evidence" value="ECO:0007669"/>
    <property type="project" value="TreeGrafter"/>
</dbReference>
<dbReference type="InterPro" id="IPR029071">
    <property type="entry name" value="Ubiquitin-like_domsf"/>
</dbReference>
<dbReference type="InterPro" id="IPR049483">
    <property type="entry name" value="FAF1_2-like_UAS"/>
</dbReference>
<dbReference type="InterPro" id="IPR006577">
    <property type="entry name" value="UAS"/>
</dbReference>
<dbReference type="Gene3D" id="3.40.30.10">
    <property type="entry name" value="Glutaredoxin"/>
    <property type="match status" value="1"/>
</dbReference>
<dbReference type="AlphaFoldDB" id="A0AAV2QJV0"/>
<evidence type="ECO:0000256" key="1">
    <source>
        <dbReference type="ARBA" id="ARBA00023054"/>
    </source>
</evidence>
<dbReference type="Pfam" id="PF21021">
    <property type="entry name" value="FAF1"/>
    <property type="match status" value="1"/>
</dbReference>
<evidence type="ECO:0000259" key="3">
    <source>
        <dbReference type="PROSITE" id="PS50033"/>
    </source>
</evidence>
<feature type="domain" description="UBX" evidence="3">
    <location>
        <begin position="378"/>
        <end position="460"/>
    </location>
</feature>
<feature type="non-terminal residue" evidence="4">
    <location>
        <position position="465"/>
    </location>
</feature>
<keyword evidence="5" id="KW-1185">Reference proteome</keyword>
<dbReference type="Pfam" id="PF14555">
    <property type="entry name" value="UBA_4"/>
    <property type="match status" value="1"/>
</dbReference>
<dbReference type="Pfam" id="PF00789">
    <property type="entry name" value="UBX"/>
    <property type="match status" value="1"/>
</dbReference>
<dbReference type="Gene3D" id="3.10.20.90">
    <property type="entry name" value="Phosphatidylinositol 3-kinase Catalytic Subunit, Chain A, domain 1"/>
    <property type="match status" value="1"/>
</dbReference>
<name>A0AAV2QJV0_MEGNR</name>
<dbReference type="EMBL" id="CAXKWB010006677">
    <property type="protein sequence ID" value="CAL4083874.1"/>
    <property type="molecule type" value="Genomic_DNA"/>
</dbReference>
<accession>A0AAV2QJV0</accession>
<dbReference type="SUPFAM" id="SSF54236">
    <property type="entry name" value="Ubiquitin-like"/>
    <property type="match status" value="1"/>
</dbReference>
<evidence type="ECO:0000313" key="4">
    <source>
        <dbReference type="EMBL" id="CAL4083874.1"/>
    </source>
</evidence>
<sequence length="465" mass="53179">MSGFPSLLPGNGVYKVSLQEVTGTEDLSGVRVVLENHGWDLEAAVQYHLAARDSPTDAPPTMNAVDDEDISGDGWVSGGGAEVGTRNGDIHTFQMGGRVSGNNGTVVPLHTRFFNWSCFLLLWPVRFTYSTLTTLFSFICHIINPFPRRLGDPLRDVLSFFEEYESEYGSQHPSFFQGTYSQALSHAKSQLKFLLVYLHCSDHQDTPHFCRTTLSDPSVVAFLNNSLVFWGCSVTTAEGYRVSQVLRENSYPFLALIVLRENRMTVVGRLEGTSSPEQFIQRVQSLMRDNEAYLVIARTERQDRELTAALRREQDVAFEQSLQADREKERQRQQEREEIERKENEIREQEAAVTRERDNIRRLKVEMVDQIPEEPDESSEGVLHIVVKLPQGSRLERRFLQTHSLKCLYYYIFCHPDSPDRFTVTTNFPRKVVPCEPDEDKLDPQTFQEFGLTSRTMLFVSDLDA</sequence>
<feature type="region of interest" description="Disordered" evidence="2">
    <location>
        <begin position="321"/>
        <end position="353"/>
    </location>
</feature>
<dbReference type="PANTHER" id="PTHR23322">
    <property type="entry name" value="FAS-ASSOCIATED PROTEIN"/>
    <property type="match status" value="1"/>
</dbReference>
<dbReference type="GO" id="GO:0005783">
    <property type="term" value="C:endoplasmic reticulum"/>
    <property type="evidence" value="ECO:0007669"/>
    <property type="project" value="TreeGrafter"/>
</dbReference>